<proteinExistence type="predicted"/>
<reference evidence="1" key="1">
    <citation type="submission" date="2019-04" db="EMBL/GenBank/DDBJ databases">
        <title>Microbes associate with the intestines of laboratory mice.</title>
        <authorList>
            <person name="Navarre W."/>
            <person name="Wong E."/>
            <person name="Huang K.C."/>
            <person name="Tropini C."/>
            <person name="Ng K."/>
            <person name="Yu B."/>
        </authorList>
    </citation>
    <scope>NUCLEOTIDE SEQUENCE</scope>
    <source>
        <strain evidence="1">NM86_A22</strain>
    </source>
</reference>
<keyword evidence="2" id="KW-1185">Reference proteome</keyword>
<dbReference type="EMBL" id="SSTG01000077">
    <property type="protein sequence ID" value="THG49600.1"/>
    <property type="molecule type" value="Genomic_DNA"/>
</dbReference>
<sequence length="352" mass="39684">MNTIDAVKKIWKVCFDDTEEYVDMFFKEVFDPSHLMLSEHDGKPVSSLLLQPFAMNFHGVELPANYICGAATLPHFRMHGIMSGLMRQALRRSYDQGALLCCLIPAEDYLYAYYRNFGFCPAFYSQLSCFTDAHPFRHDNDYTLVADLDTDEAYEFFNAVMHSRPCTIQHTRQQYRQVLMDNSVSGGAVVAVSSLGGIRAMAFAVPRNGQVVVTDVLACDTDAENAVLNQIMLLFSGMPMRVMAYYGDKPLQLKPRGMARITNVLLCLNAIANSHPRLCATIRLTDPVIEENNRVFRVRDGRVSEFSHLEFMGKPDFDITPEVLAAIVFGNHVTANILDFPSVRPFMSLMLD</sequence>
<gene>
    <name evidence="1" type="ORF">E5990_06870</name>
</gene>
<name>A0AC61S4T7_9BACT</name>
<accession>A0AC61S4T7</accession>
<organism evidence="1 2">
    <name type="scientific">Muribaculum caecicola</name>
    <dbReference type="NCBI Taxonomy" id="3038144"/>
    <lineage>
        <taxon>Bacteria</taxon>
        <taxon>Pseudomonadati</taxon>
        <taxon>Bacteroidota</taxon>
        <taxon>Bacteroidia</taxon>
        <taxon>Bacteroidales</taxon>
        <taxon>Muribaculaceae</taxon>
        <taxon>Muribaculum</taxon>
    </lineage>
</organism>
<protein>
    <submittedName>
        <fullName evidence="1">GNAT family N-acetyltransferase</fullName>
    </submittedName>
</protein>
<evidence type="ECO:0000313" key="1">
    <source>
        <dbReference type="EMBL" id="THG49600.1"/>
    </source>
</evidence>
<comment type="caution">
    <text evidence="1">The sequence shown here is derived from an EMBL/GenBank/DDBJ whole genome shotgun (WGS) entry which is preliminary data.</text>
</comment>
<dbReference type="Proteomes" id="UP000305401">
    <property type="component" value="Unassembled WGS sequence"/>
</dbReference>
<evidence type="ECO:0000313" key="2">
    <source>
        <dbReference type="Proteomes" id="UP000305401"/>
    </source>
</evidence>